<dbReference type="Proteomes" id="UP000003277">
    <property type="component" value="Unassembled WGS sequence"/>
</dbReference>
<evidence type="ECO:0000313" key="2">
    <source>
        <dbReference type="EMBL" id="EHO62764.1"/>
    </source>
</evidence>
<reference evidence="2 3" key="1">
    <citation type="submission" date="2011-11" db="EMBL/GenBank/DDBJ databases">
        <title>The Genome Sequence of Dialister succinatiphilus YIT 11850.</title>
        <authorList>
            <consortium name="The Broad Institute Genome Sequencing Platform"/>
            <person name="Earl A."/>
            <person name="Ward D."/>
            <person name="Feldgarden M."/>
            <person name="Gevers D."/>
            <person name="Morotomi M."/>
            <person name="Young S.K."/>
            <person name="Zeng Q."/>
            <person name="Gargeya S."/>
            <person name="Fitzgerald M."/>
            <person name="Haas B."/>
            <person name="Abouelleil A."/>
            <person name="Alvarado L."/>
            <person name="Arachchi H.M."/>
            <person name="Berlin A."/>
            <person name="Brown A."/>
            <person name="Chapman S.B."/>
            <person name="Dunbar C."/>
            <person name="Gearin G."/>
            <person name="Goldberg J."/>
            <person name="Griggs A."/>
            <person name="Gujja S."/>
            <person name="Heiman D."/>
            <person name="Howarth C."/>
            <person name="Lui A."/>
            <person name="MacDonald P.J.P."/>
            <person name="Montmayeur A."/>
            <person name="Murphy C."/>
            <person name="Neiman D."/>
            <person name="Pearson M."/>
            <person name="Priest M."/>
            <person name="Roberts A."/>
            <person name="Saif S."/>
            <person name="Shea T."/>
            <person name="Sisk P."/>
            <person name="Stolte C."/>
            <person name="Sykes S."/>
            <person name="Wortman J."/>
            <person name="Nusbaum C."/>
            <person name="Birren B."/>
        </authorList>
    </citation>
    <scope>NUCLEOTIDE SEQUENCE [LARGE SCALE GENOMIC DNA]</scope>
    <source>
        <strain evidence="2 3">YIT 11850</strain>
    </source>
</reference>
<feature type="region of interest" description="Disordered" evidence="1">
    <location>
        <begin position="109"/>
        <end position="168"/>
    </location>
</feature>
<dbReference type="AlphaFoldDB" id="H1D168"/>
<protein>
    <submittedName>
        <fullName evidence="2">Uncharacterized protein</fullName>
    </submittedName>
</protein>
<dbReference type="EMBL" id="ADLT01000045">
    <property type="protein sequence ID" value="EHO62764.1"/>
    <property type="molecule type" value="Genomic_DNA"/>
</dbReference>
<evidence type="ECO:0000256" key="1">
    <source>
        <dbReference type="SAM" id="MobiDB-lite"/>
    </source>
</evidence>
<organism evidence="2 3">
    <name type="scientific">Dialister succinatiphilus YIT 11850</name>
    <dbReference type="NCBI Taxonomy" id="742743"/>
    <lineage>
        <taxon>Bacteria</taxon>
        <taxon>Bacillati</taxon>
        <taxon>Bacillota</taxon>
        <taxon>Negativicutes</taxon>
        <taxon>Veillonellales</taxon>
        <taxon>Veillonellaceae</taxon>
        <taxon>Dialister</taxon>
    </lineage>
</organism>
<comment type="caution">
    <text evidence="2">The sequence shown here is derived from an EMBL/GenBank/DDBJ whole genome shotgun (WGS) entry which is preliminary data.</text>
</comment>
<sequence>MIGILRIGSLRSPPPIRLRRTSPYAGGRINRSMLSCRDMAPWLSTHSPTAPRGEGGGASHQRGNAFLRAKRGWPVFPRAKPGCPVFAAKGGIYTGAPKGAHLASAAVLHTSRGRSPQPACKASADHRQNPWRPGPSGPAAPSTLAAKPRQPSGIQLPAESLTKAHNLK</sequence>
<name>H1D168_9FIRM</name>
<proteinExistence type="predicted"/>
<accession>H1D168</accession>
<keyword evidence="3" id="KW-1185">Reference proteome</keyword>
<evidence type="ECO:0000313" key="3">
    <source>
        <dbReference type="Proteomes" id="UP000003277"/>
    </source>
</evidence>
<dbReference type="HOGENOM" id="CLU_1583873_0_0_9"/>
<gene>
    <name evidence="2" type="ORF">HMPREF9453_01356</name>
</gene>